<evidence type="ECO:0000256" key="2">
    <source>
        <dbReference type="SAM" id="Phobius"/>
    </source>
</evidence>
<keyword evidence="4" id="KW-1185">Reference proteome</keyword>
<dbReference type="Proteomes" id="UP001479436">
    <property type="component" value="Unassembled WGS sequence"/>
</dbReference>
<dbReference type="EMBL" id="JASJQH010000141">
    <property type="protein sequence ID" value="KAK9766601.1"/>
    <property type="molecule type" value="Genomic_DNA"/>
</dbReference>
<evidence type="ECO:0000313" key="3">
    <source>
        <dbReference type="EMBL" id="KAK9766601.1"/>
    </source>
</evidence>
<feature type="compositionally biased region" description="Pro residues" evidence="1">
    <location>
        <begin position="307"/>
        <end position="327"/>
    </location>
</feature>
<gene>
    <name evidence="3" type="ORF">K7432_004201</name>
</gene>
<feature type="transmembrane region" description="Helical" evidence="2">
    <location>
        <begin position="155"/>
        <end position="176"/>
    </location>
</feature>
<feature type="transmembrane region" description="Helical" evidence="2">
    <location>
        <begin position="81"/>
        <end position="103"/>
    </location>
</feature>
<proteinExistence type="predicted"/>
<evidence type="ECO:0000313" key="4">
    <source>
        <dbReference type="Proteomes" id="UP001479436"/>
    </source>
</evidence>
<reference evidence="3 4" key="1">
    <citation type="submission" date="2023-04" db="EMBL/GenBank/DDBJ databases">
        <title>Genome of Basidiobolus ranarum AG-B5.</title>
        <authorList>
            <person name="Stajich J.E."/>
            <person name="Carter-House D."/>
            <person name="Gryganskyi A."/>
        </authorList>
    </citation>
    <scope>NUCLEOTIDE SEQUENCE [LARGE SCALE GENOMIC DNA]</scope>
    <source>
        <strain evidence="3 4">AG-B5</strain>
    </source>
</reference>
<comment type="caution">
    <text evidence="3">The sequence shown here is derived from an EMBL/GenBank/DDBJ whole genome shotgun (WGS) entry which is preliminary data.</text>
</comment>
<evidence type="ECO:0000256" key="1">
    <source>
        <dbReference type="SAM" id="MobiDB-lite"/>
    </source>
</evidence>
<feature type="compositionally biased region" description="Polar residues" evidence="1">
    <location>
        <begin position="259"/>
        <end position="288"/>
    </location>
</feature>
<feature type="transmembrane region" description="Helical" evidence="2">
    <location>
        <begin position="115"/>
        <end position="135"/>
    </location>
</feature>
<name>A0ABR2WYS7_9FUNG</name>
<keyword evidence="2" id="KW-0812">Transmembrane</keyword>
<accession>A0ABR2WYS7</accession>
<feature type="transmembrane region" description="Helical" evidence="2">
    <location>
        <begin position="51"/>
        <end position="75"/>
    </location>
</feature>
<feature type="region of interest" description="Disordered" evidence="1">
    <location>
        <begin position="245"/>
        <end position="327"/>
    </location>
</feature>
<protein>
    <submittedName>
        <fullName evidence="3">Uncharacterized protein</fullName>
    </submittedName>
</protein>
<keyword evidence="2" id="KW-0472">Membrane</keyword>
<feature type="transmembrane region" description="Helical" evidence="2">
    <location>
        <begin position="197"/>
        <end position="216"/>
    </location>
</feature>
<sequence>MNAQPTHITTQLQMLFNSNTSMAIIAMVTVVFVNNTYHATRLLLVDRKSMYILNFIQSLLGSITNITMIITFFYYDEFCSTRIYFAAILNLTSTLSIELILLLKAYYGSTRSKSILLLGAVCEFIRLAAGVLNLFQMKPITTSLRTCDTQVSTFGAVSVVATELLVNGFFSVFFLTRIYNLWKFTHTRLYATLLTDGTIYCLGTATVSVLMVILAMTNVLKEQSSIFFVISWATASKLTSEQLQHTHKLKMSSEPGKGTNPSSPMDQYTNSSRPNKSEGSSHWSSHINSFKRMPTDQINIEIEPIKPEPYTPNGLTPPPRPSPISRE</sequence>
<keyword evidence="2" id="KW-1133">Transmembrane helix</keyword>
<organism evidence="3 4">
    <name type="scientific">Basidiobolus ranarum</name>
    <dbReference type="NCBI Taxonomy" id="34480"/>
    <lineage>
        <taxon>Eukaryota</taxon>
        <taxon>Fungi</taxon>
        <taxon>Fungi incertae sedis</taxon>
        <taxon>Zoopagomycota</taxon>
        <taxon>Entomophthoromycotina</taxon>
        <taxon>Basidiobolomycetes</taxon>
        <taxon>Basidiobolales</taxon>
        <taxon>Basidiobolaceae</taxon>
        <taxon>Basidiobolus</taxon>
    </lineage>
</organism>
<feature type="transmembrane region" description="Helical" evidence="2">
    <location>
        <begin position="20"/>
        <end position="39"/>
    </location>
</feature>